<dbReference type="PANTHER" id="PTHR43309">
    <property type="entry name" value="5-OXOPROLINASE SUBUNIT C"/>
    <property type="match status" value="1"/>
</dbReference>
<dbReference type="Gene3D" id="3.30.1360.40">
    <property type="match status" value="1"/>
</dbReference>
<dbReference type="GO" id="GO:0016829">
    <property type="term" value="F:lyase activity"/>
    <property type="evidence" value="ECO:0007669"/>
    <property type="project" value="UniProtKB-KW"/>
</dbReference>
<feature type="region of interest" description="Disordered" evidence="1">
    <location>
        <begin position="526"/>
        <end position="565"/>
    </location>
</feature>
<evidence type="ECO:0000313" key="5">
    <source>
        <dbReference type="Proteomes" id="UP000298218"/>
    </source>
</evidence>
<protein>
    <submittedName>
        <fullName evidence="4">5-oxoprolinase/urea amidolyase family protein</fullName>
    </submittedName>
</protein>
<dbReference type="OrthoDB" id="9768696at2"/>
<organism evidence="4 5">
    <name type="scientific">Cryobacterium psychrophilum</name>
    <dbReference type="NCBI Taxonomy" id="41988"/>
    <lineage>
        <taxon>Bacteria</taxon>
        <taxon>Bacillati</taxon>
        <taxon>Actinomycetota</taxon>
        <taxon>Actinomycetes</taxon>
        <taxon>Micrococcales</taxon>
        <taxon>Microbacteriaceae</taxon>
        <taxon>Cryobacterium</taxon>
    </lineage>
</organism>
<evidence type="ECO:0000259" key="2">
    <source>
        <dbReference type="SMART" id="SM00796"/>
    </source>
</evidence>
<reference evidence="4 5" key="1">
    <citation type="submission" date="2019-03" db="EMBL/GenBank/DDBJ databases">
        <title>Genomics of glacier-inhabiting Cryobacterium strains.</title>
        <authorList>
            <person name="Liu Q."/>
            <person name="Xin Y.-H."/>
        </authorList>
    </citation>
    <scope>NUCLEOTIDE SEQUENCE [LARGE SCALE GENOMIC DNA]</scope>
    <source>
        <strain evidence="4 5">CGMCC 1.4292</strain>
    </source>
</reference>
<evidence type="ECO:0000259" key="3">
    <source>
        <dbReference type="SMART" id="SM00797"/>
    </source>
</evidence>
<dbReference type="SUPFAM" id="SSF50891">
    <property type="entry name" value="Cyclophilin-like"/>
    <property type="match status" value="2"/>
</dbReference>
<gene>
    <name evidence="4" type="ORF">E3T53_03080</name>
</gene>
<keyword evidence="5" id="KW-1185">Reference proteome</keyword>
<keyword evidence="4" id="KW-0456">Lyase</keyword>
<dbReference type="InterPro" id="IPR003833">
    <property type="entry name" value="CT_C_D"/>
</dbReference>
<dbReference type="AlphaFoldDB" id="A0A4Y8KQR5"/>
<evidence type="ECO:0000256" key="1">
    <source>
        <dbReference type="SAM" id="MobiDB-lite"/>
    </source>
</evidence>
<dbReference type="SMART" id="SM00796">
    <property type="entry name" value="AHS1"/>
    <property type="match status" value="1"/>
</dbReference>
<dbReference type="Pfam" id="PF02626">
    <property type="entry name" value="CT_A_B"/>
    <property type="match status" value="1"/>
</dbReference>
<dbReference type="EMBL" id="SOHQ01000008">
    <property type="protein sequence ID" value="TFD81459.1"/>
    <property type="molecule type" value="Genomic_DNA"/>
</dbReference>
<dbReference type="Gene3D" id="2.40.100.10">
    <property type="entry name" value="Cyclophilin-like"/>
    <property type="match status" value="2"/>
</dbReference>
<sequence>MLSPSRSVRPVGDRAFLVQFATLGEVLSMYEALVEHPLEGQVDVVAAAETVLVTANSAAAARRWPALLRAIDASRPTTGDDMLVTIDVVYDGEDLDEVAELTGLGRDGVIAAHTSQHWTAAFGGFAPGFAYLVGDDRLLVPRRRTPRHAVPAGSVALADAYSAVYPRVSPGGWQLIGRTDAEMWSLDREQPALVQPGNRVQFRAVRDVVAADTAVSTPTLSGTSSDSAAGTAGLVVVQPGLQTTVQDLGRPGLANLGVAGAGALDRGAVRRSNRLAGNPATAAVLENALGGLVLEARSDQVLAVTGASVSVEVTGGTHLARRVPTDAPFALHAGERMTLGTPEWGVRSYVAVRGGFDVPEVLGSRSTDSMSGLGPVPLRAGTELSVALAPPTSVVGAPEPTPQPPAEVTDLRFVLGPRDDWFSSETLAAFTAGTYTVTAQSNRIGLRLDGLSLTRSRAGELPSEGTVSGAIQLPASGLPVLFLADHPVTGGYPVLGVVLHADLDLAAQLGTGAQIRFVPVSLPVTSSSSSPAGADSPVPPATRITPAADTASGTIASATTTPNES</sequence>
<proteinExistence type="predicted"/>
<dbReference type="Pfam" id="PF02682">
    <property type="entry name" value="CT_C_D"/>
    <property type="match status" value="1"/>
</dbReference>
<evidence type="ECO:0000313" key="4">
    <source>
        <dbReference type="EMBL" id="TFD81459.1"/>
    </source>
</evidence>
<feature type="domain" description="Carboxyltransferase" evidence="3">
    <location>
        <begin position="255"/>
        <end position="536"/>
    </location>
</feature>
<dbReference type="NCBIfam" id="TIGR00724">
    <property type="entry name" value="urea_amlyse_rel"/>
    <property type="match status" value="1"/>
</dbReference>
<comment type="caution">
    <text evidence="4">The sequence shown here is derived from an EMBL/GenBank/DDBJ whole genome shotgun (WGS) entry which is preliminary data.</text>
</comment>
<dbReference type="Proteomes" id="UP000298218">
    <property type="component" value="Unassembled WGS sequence"/>
</dbReference>
<dbReference type="InterPro" id="IPR052708">
    <property type="entry name" value="PxpC"/>
</dbReference>
<feature type="compositionally biased region" description="Low complexity" evidence="1">
    <location>
        <begin position="526"/>
        <end position="536"/>
    </location>
</feature>
<dbReference type="SMART" id="SM00797">
    <property type="entry name" value="AHS2"/>
    <property type="match status" value="1"/>
</dbReference>
<dbReference type="RefSeq" id="WP_134172356.1">
    <property type="nucleotide sequence ID" value="NZ_SODI01000001.1"/>
</dbReference>
<feature type="compositionally biased region" description="Low complexity" evidence="1">
    <location>
        <begin position="547"/>
        <end position="565"/>
    </location>
</feature>
<dbReference type="PANTHER" id="PTHR43309:SF3">
    <property type="entry name" value="5-OXOPROLINASE SUBUNIT C"/>
    <property type="match status" value="1"/>
</dbReference>
<feature type="domain" description="Carboxyltransferase" evidence="2">
    <location>
        <begin position="6"/>
        <end position="194"/>
    </location>
</feature>
<dbReference type="SUPFAM" id="SSF160467">
    <property type="entry name" value="PH0987 N-terminal domain-like"/>
    <property type="match status" value="1"/>
</dbReference>
<name>A0A4Y8KQR5_9MICO</name>
<dbReference type="InterPro" id="IPR029000">
    <property type="entry name" value="Cyclophilin-like_dom_sf"/>
</dbReference>
<dbReference type="InterPro" id="IPR003778">
    <property type="entry name" value="CT_A_B"/>
</dbReference>
<accession>A0A4Y8KQR5</accession>